<feature type="repeat" description="TPR" evidence="7">
    <location>
        <begin position="957"/>
        <end position="990"/>
    </location>
</feature>
<dbReference type="HOGENOM" id="CLU_271428_0_0_1"/>
<accession>F0VZU3</accession>
<gene>
    <name evidence="9" type="primary">AlNc14C3G422</name>
    <name evidence="9" type="ORF">ALNC14_004570</name>
</gene>
<evidence type="ECO:0000313" key="9">
    <source>
        <dbReference type="EMBL" id="CCA14314.1"/>
    </source>
</evidence>
<dbReference type="AlphaFoldDB" id="F0VZU3"/>
<dbReference type="InterPro" id="IPR007192">
    <property type="entry name" value="APC8"/>
</dbReference>
<protein>
    <submittedName>
        <fullName evidence="9">Anaphasepromoting complex subunit putative</fullName>
    </submittedName>
</protein>
<dbReference type="Gene3D" id="2.40.70.10">
    <property type="entry name" value="Acid Proteases"/>
    <property type="match status" value="1"/>
</dbReference>
<feature type="repeat" description="TPR" evidence="7">
    <location>
        <begin position="923"/>
        <end position="956"/>
    </location>
</feature>
<keyword evidence="6" id="KW-0131">Cell cycle</keyword>
<dbReference type="GO" id="GO:0051301">
    <property type="term" value="P:cell division"/>
    <property type="evidence" value="ECO:0007669"/>
    <property type="project" value="UniProtKB-KW"/>
</dbReference>
<feature type="repeat" description="TPR" evidence="7">
    <location>
        <begin position="1025"/>
        <end position="1058"/>
    </location>
</feature>
<evidence type="ECO:0000256" key="3">
    <source>
        <dbReference type="ARBA" id="ARBA00022776"/>
    </source>
</evidence>
<keyword evidence="3" id="KW-0498">Mitosis</keyword>
<proteinExistence type="predicted"/>
<keyword evidence="4" id="KW-0833">Ubl conjugation pathway</keyword>
<dbReference type="GO" id="GO:0016567">
    <property type="term" value="P:protein ubiquitination"/>
    <property type="evidence" value="ECO:0007669"/>
    <property type="project" value="TreeGrafter"/>
</dbReference>
<organism evidence="9">
    <name type="scientific">Albugo laibachii Nc14</name>
    <dbReference type="NCBI Taxonomy" id="890382"/>
    <lineage>
        <taxon>Eukaryota</taxon>
        <taxon>Sar</taxon>
        <taxon>Stramenopiles</taxon>
        <taxon>Oomycota</taxon>
        <taxon>Peronosporomycetes</taxon>
        <taxon>Albuginales</taxon>
        <taxon>Albuginaceae</taxon>
        <taxon>Albugo</taxon>
    </lineage>
</organism>
<reference evidence="9" key="2">
    <citation type="submission" date="2011-02" db="EMBL/GenBank/DDBJ databases">
        <authorList>
            <person name="MacLean D."/>
        </authorList>
    </citation>
    <scope>NUCLEOTIDE SEQUENCE</scope>
</reference>
<dbReference type="SUPFAM" id="SSF50630">
    <property type="entry name" value="Acid proteases"/>
    <property type="match status" value="1"/>
</dbReference>
<dbReference type="InterPro" id="IPR019734">
    <property type="entry name" value="TPR_rpt"/>
</dbReference>
<keyword evidence="1" id="KW-0132">Cell division</keyword>
<evidence type="ECO:0000256" key="6">
    <source>
        <dbReference type="ARBA" id="ARBA00023306"/>
    </source>
</evidence>
<dbReference type="InterPro" id="IPR021109">
    <property type="entry name" value="Peptidase_aspartic_dom_sf"/>
</dbReference>
<dbReference type="Gene3D" id="1.25.40.10">
    <property type="entry name" value="Tetratricopeptide repeat domain"/>
    <property type="match status" value="2"/>
</dbReference>
<feature type="domain" description="Cdc23" evidence="8">
    <location>
        <begin position="593"/>
        <end position="862"/>
    </location>
</feature>
<sequence length="1195" mass="136460">MWNALGGCFVYWAKYTTQSHASVVRLIIKIQKVWHHSTSVVFTCSCKKQRKQLRTFKFTSSYDHSITKTILPWEANLTLISYKTCRSSTSIQSRQSPLYCILQSTSSRKEDINVPNCFARVFWILKDHKKKKPKRFCVNSESGSSFAMTGLFESYGHLMSTGHVKLIPASFVVTKTNEVFRRGLKVKISPDVEFTNKGILKESAESKNLQYAVTLVIEDNPPTDTQLRWERDQHWFKTARKYIFNGIKVDAILIYECGSNTQTIGWELNWSFLDMLVQKKVLFPFPQSSINPEAYVSNYLGLYSFTWEKDEGPRFHFTEEAFSGIITHEGDNVDLVYLGKLLLGKIKFEFGNEATQIPPEVFETITTHKGKQVGYRKFSLLNGRYRAKCDFMDDFTAPDAYTKYNPFSLGLTFHGATSQVEFNTAEYIVKNDDKCTLHIESSAKDKEWVLGSSFLRAFNVIIDTTEKTKKRYEILPIVQENLVAKYKAAEVSDSDISADPAVEIANSVAAAGVANKMRSFVAHCIVDLEPVSSYLSRAVCYWIVGVSVLTFDFLARLPKSGASEMCNQCTKQEMSSTSCSNSVELGTLTVSAHEIRDAIQELKLRGLRDSCKFLAELLLGIPQANRNANAPRPISARNLWTNNWVELDQYEAAKAAFDLGEYLRANQILKALEDREPSCSAPDEFLSLYALYLAGEKAREEKHLVANAKFLGHNVVECTQSIPKTDFPAIQACNPHLEAIFRRLDEAHAAQRLDAFGLYLYGVVLRHFGSESRIKQAREVLLSSIVAFPFNWAAWMTLASTDATLSNDEERILRENNCPSYIQDLFQAHIFLEQQELTHAQERISRVCEVFPDSLYLASQQALNYYHGRDFDKSRTAFEQLILKDPNWIESLDVYSNVLYVKEEKAQLSQLAHRLFELEKFRPETCVVVGNYYSLKNMHDRAILYFYRALKLDPSFLSAWTLIGHEYIELKNTDSAIEAYRRAVDLNARDYRAWYGLGQAYEILQMFSYSLYYYRKASSVRPHDARMWNALGGCLEKLGKVHDAIACFRRAVDNQDTEGLASFHLGRIYMQQQETEKAVAYFQIYLGLQPLDHQDDTSLESKAHADFLQRLQKLRVNTVPAITAILYLAEYNKQKRRYQCAKLLCQSLLDLEGPEKEEAKALLREIRSLEATLSLVSDDSSEDALDESMSMEMDT</sequence>
<feature type="repeat" description="TPR" evidence="7">
    <location>
        <begin position="991"/>
        <end position="1024"/>
    </location>
</feature>
<evidence type="ECO:0000256" key="4">
    <source>
        <dbReference type="ARBA" id="ARBA00022786"/>
    </source>
</evidence>
<dbReference type="PANTHER" id="PTHR12558:SF10">
    <property type="entry name" value="CELL DIVISION CYCLE PROTEIN 23 HOMOLOG"/>
    <property type="match status" value="1"/>
</dbReference>
<dbReference type="Pfam" id="PF13432">
    <property type="entry name" value="TPR_16"/>
    <property type="match status" value="1"/>
</dbReference>
<reference evidence="9" key="1">
    <citation type="journal article" date="2011" name="PLoS Biol.">
        <title>Gene gain and loss during evolution of obligate parasitism in the white rust pathogen of Arabidopsis thaliana.</title>
        <authorList>
            <person name="Kemen E."/>
            <person name="Gardiner A."/>
            <person name="Schultz-Larsen T."/>
            <person name="Kemen A.C."/>
            <person name="Balmuth A.L."/>
            <person name="Robert-Seilaniantz A."/>
            <person name="Bailey K."/>
            <person name="Holub E."/>
            <person name="Studholme D.J."/>
            <person name="Maclean D."/>
            <person name="Jones J.D."/>
        </authorList>
    </citation>
    <scope>NUCLEOTIDE SEQUENCE</scope>
</reference>
<evidence type="ECO:0000256" key="7">
    <source>
        <dbReference type="PROSITE-ProRule" id="PRU00339"/>
    </source>
</evidence>
<feature type="repeat" description="TPR" evidence="7">
    <location>
        <begin position="1059"/>
        <end position="1092"/>
    </location>
</feature>
<evidence type="ECO:0000259" key="8">
    <source>
        <dbReference type="Pfam" id="PF04049"/>
    </source>
</evidence>
<dbReference type="Pfam" id="PF13414">
    <property type="entry name" value="TPR_11"/>
    <property type="match status" value="1"/>
</dbReference>
<dbReference type="GO" id="GO:0005680">
    <property type="term" value="C:anaphase-promoting complex"/>
    <property type="evidence" value="ECO:0007669"/>
    <property type="project" value="InterPro"/>
</dbReference>
<evidence type="ECO:0000256" key="2">
    <source>
        <dbReference type="ARBA" id="ARBA00022737"/>
    </source>
</evidence>
<keyword evidence="5 7" id="KW-0802">TPR repeat</keyword>
<evidence type="ECO:0000256" key="1">
    <source>
        <dbReference type="ARBA" id="ARBA00022618"/>
    </source>
</evidence>
<dbReference type="GO" id="GO:0031145">
    <property type="term" value="P:anaphase-promoting complex-dependent catabolic process"/>
    <property type="evidence" value="ECO:0007669"/>
    <property type="project" value="TreeGrafter"/>
</dbReference>
<dbReference type="PROSITE" id="PS50005">
    <property type="entry name" value="TPR"/>
    <property type="match status" value="5"/>
</dbReference>
<dbReference type="Pfam" id="PF04049">
    <property type="entry name" value="ANAPC8"/>
    <property type="match status" value="1"/>
</dbReference>
<dbReference type="PANTHER" id="PTHR12558">
    <property type="entry name" value="CELL DIVISION CYCLE 16,23,27"/>
    <property type="match status" value="1"/>
</dbReference>
<dbReference type="EMBL" id="FR824048">
    <property type="protein sequence ID" value="CCA14314.1"/>
    <property type="molecule type" value="Genomic_DNA"/>
</dbReference>
<dbReference type="Pfam" id="PF13181">
    <property type="entry name" value="TPR_8"/>
    <property type="match status" value="1"/>
</dbReference>
<dbReference type="SUPFAM" id="SSF48452">
    <property type="entry name" value="TPR-like"/>
    <property type="match status" value="2"/>
</dbReference>
<dbReference type="GO" id="GO:0045842">
    <property type="term" value="P:positive regulation of mitotic metaphase/anaphase transition"/>
    <property type="evidence" value="ECO:0007669"/>
    <property type="project" value="TreeGrafter"/>
</dbReference>
<keyword evidence="2" id="KW-0677">Repeat</keyword>
<dbReference type="InterPro" id="IPR011990">
    <property type="entry name" value="TPR-like_helical_dom_sf"/>
</dbReference>
<name>F0VZU3_9STRA</name>
<evidence type="ECO:0000256" key="5">
    <source>
        <dbReference type="ARBA" id="ARBA00022803"/>
    </source>
</evidence>
<dbReference type="SMART" id="SM00028">
    <property type="entry name" value="TPR"/>
    <property type="match status" value="6"/>
</dbReference>